<accession>A0ABD0KUA4</accession>
<gene>
    <name evidence="1" type="ORF">BaRGS_00018304</name>
</gene>
<sequence>MGDKQTLVTSYRCHVAVRDNEDTDHSDQWKSVLFSPTEYSVMYDVSGQADWTSFPEPGLLLDLSLVNFCSLVVDMFRVGPASSGYVTFDLSCYRKFPSFTFEKRELRRSISKHVWVPLQGFKSPEIKEVGPHKKSTCQTNPVCLSALTTLNFVKPQGHRGGNSSAVEVQYGGSVHKAPVSDRGEKHANIRLT</sequence>
<keyword evidence="2" id="KW-1185">Reference proteome</keyword>
<reference evidence="1 2" key="1">
    <citation type="journal article" date="2023" name="Sci. Data">
        <title>Genome assembly of the Korean intertidal mud-creeper Batillaria attramentaria.</title>
        <authorList>
            <person name="Patra A.K."/>
            <person name="Ho P.T."/>
            <person name="Jun S."/>
            <person name="Lee S.J."/>
            <person name="Kim Y."/>
            <person name="Won Y.J."/>
        </authorList>
    </citation>
    <scope>NUCLEOTIDE SEQUENCE [LARGE SCALE GENOMIC DNA]</scope>
    <source>
        <strain evidence="1">Wonlab-2016</strain>
    </source>
</reference>
<organism evidence="1 2">
    <name type="scientific">Batillaria attramentaria</name>
    <dbReference type="NCBI Taxonomy" id="370345"/>
    <lineage>
        <taxon>Eukaryota</taxon>
        <taxon>Metazoa</taxon>
        <taxon>Spiralia</taxon>
        <taxon>Lophotrochozoa</taxon>
        <taxon>Mollusca</taxon>
        <taxon>Gastropoda</taxon>
        <taxon>Caenogastropoda</taxon>
        <taxon>Sorbeoconcha</taxon>
        <taxon>Cerithioidea</taxon>
        <taxon>Batillariidae</taxon>
        <taxon>Batillaria</taxon>
    </lineage>
</organism>
<proteinExistence type="predicted"/>
<protein>
    <submittedName>
        <fullName evidence="1">Uncharacterized protein</fullName>
    </submittedName>
</protein>
<evidence type="ECO:0000313" key="1">
    <source>
        <dbReference type="EMBL" id="KAK7490518.1"/>
    </source>
</evidence>
<dbReference type="EMBL" id="JACVVK020000126">
    <property type="protein sequence ID" value="KAK7490518.1"/>
    <property type="molecule type" value="Genomic_DNA"/>
</dbReference>
<dbReference type="Proteomes" id="UP001519460">
    <property type="component" value="Unassembled WGS sequence"/>
</dbReference>
<dbReference type="AlphaFoldDB" id="A0ABD0KUA4"/>
<evidence type="ECO:0000313" key="2">
    <source>
        <dbReference type="Proteomes" id="UP001519460"/>
    </source>
</evidence>
<name>A0ABD0KUA4_9CAEN</name>
<comment type="caution">
    <text evidence="1">The sequence shown here is derived from an EMBL/GenBank/DDBJ whole genome shotgun (WGS) entry which is preliminary data.</text>
</comment>
<feature type="non-terminal residue" evidence="1">
    <location>
        <position position="192"/>
    </location>
</feature>